<evidence type="ECO:0000256" key="1">
    <source>
        <dbReference type="ARBA" id="ARBA00022490"/>
    </source>
</evidence>
<accession>A0A7W5YE11</accession>
<gene>
    <name evidence="10" type="primary">rsgA</name>
    <name evidence="13" type="ORF">FHS60_001288</name>
</gene>
<evidence type="ECO:0000256" key="9">
    <source>
        <dbReference type="ARBA" id="ARBA00023134"/>
    </source>
</evidence>
<dbReference type="AlphaFoldDB" id="A0A7W5YE11"/>
<evidence type="ECO:0000259" key="12">
    <source>
        <dbReference type="PROSITE" id="PS51721"/>
    </source>
</evidence>
<evidence type="ECO:0000256" key="3">
    <source>
        <dbReference type="ARBA" id="ARBA00022723"/>
    </source>
</evidence>
<feature type="binding site" evidence="10">
    <location>
        <position position="276"/>
    </location>
    <ligand>
        <name>Zn(2+)</name>
        <dbReference type="ChEBI" id="CHEBI:29105"/>
    </ligand>
</feature>
<dbReference type="InterPro" id="IPR031944">
    <property type="entry name" value="RsgA_N"/>
</dbReference>
<feature type="binding site" evidence="10">
    <location>
        <position position="274"/>
    </location>
    <ligand>
        <name>Zn(2+)</name>
        <dbReference type="ChEBI" id="CHEBI:29105"/>
    </ligand>
</feature>
<dbReference type="GO" id="GO:0003924">
    <property type="term" value="F:GTPase activity"/>
    <property type="evidence" value="ECO:0007669"/>
    <property type="project" value="UniProtKB-UniRule"/>
</dbReference>
<dbReference type="RefSeq" id="WP_183696408.1">
    <property type="nucleotide sequence ID" value="NZ_JACICA010000005.1"/>
</dbReference>
<feature type="binding site" evidence="10">
    <location>
        <begin position="133"/>
        <end position="136"/>
    </location>
    <ligand>
        <name>GTP</name>
        <dbReference type="ChEBI" id="CHEBI:37565"/>
    </ligand>
</feature>
<keyword evidence="8 10" id="KW-0694">RNA-binding</keyword>
<keyword evidence="6 10" id="KW-0378">Hydrolase</keyword>
<evidence type="ECO:0000256" key="2">
    <source>
        <dbReference type="ARBA" id="ARBA00022517"/>
    </source>
</evidence>
<dbReference type="CDD" id="cd04466">
    <property type="entry name" value="S1_YloQ_GTPase"/>
    <property type="match status" value="1"/>
</dbReference>
<keyword evidence="9 10" id="KW-0342">GTP-binding</keyword>
<feature type="binding site" evidence="10">
    <location>
        <position position="269"/>
    </location>
    <ligand>
        <name>Zn(2+)</name>
        <dbReference type="ChEBI" id="CHEBI:29105"/>
    </ligand>
</feature>
<keyword evidence="4 10" id="KW-0699">rRNA-binding</keyword>
<keyword evidence="1 10" id="KW-0963">Cytoplasm</keyword>
<dbReference type="Gene3D" id="1.10.40.50">
    <property type="entry name" value="Probable gtpase engc, domain 3"/>
    <property type="match status" value="1"/>
</dbReference>
<dbReference type="GO" id="GO:0005737">
    <property type="term" value="C:cytoplasm"/>
    <property type="evidence" value="ECO:0007669"/>
    <property type="project" value="UniProtKB-SubCell"/>
</dbReference>
<dbReference type="Proteomes" id="UP000541425">
    <property type="component" value="Unassembled WGS sequence"/>
</dbReference>
<dbReference type="InterPro" id="IPR010914">
    <property type="entry name" value="RsgA_GTPase_dom"/>
</dbReference>
<dbReference type="GO" id="GO:0046872">
    <property type="term" value="F:metal ion binding"/>
    <property type="evidence" value="ECO:0007669"/>
    <property type="project" value="UniProtKB-KW"/>
</dbReference>
<dbReference type="SUPFAM" id="SSF50249">
    <property type="entry name" value="Nucleic acid-binding proteins"/>
    <property type="match status" value="1"/>
</dbReference>
<dbReference type="EMBL" id="JACICA010000005">
    <property type="protein sequence ID" value="MBB3702819.1"/>
    <property type="molecule type" value="Genomic_DNA"/>
</dbReference>
<feature type="binding site" evidence="10">
    <location>
        <position position="282"/>
    </location>
    <ligand>
        <name>Zn(2+)</name>
        <dbReference type="ChEBI" id="CHEBI:29105"/>
    </ligand>
</feature>
<sequence>MPNPTTHTHGQVVRSTGSWYTVRTDDGREVECKVKGNFRLRGIRSTNPVAVGDGVSIIEDGSGTAFICEIDERRNYIVRKASNLSKQSHILAANLDMALLVVTIARPETSTTFIDRFLASAEAYRVPVAICFNKIDDLTSEEREMLDYLTLIYRDIGYDVLHVSAITHEGLDALPPLLNNRLTLLAGNSGVGKSTLLNALIPEAHARTASISDAHGTGMHTTTFSERYNLPQGGALIDIPGIKGFGTFEFEREEVSHFFRDLFSLSAECRFGNCTHTNEPGCAVLQALEDHRLAPSRYQSYLSMLDDKDESKYREAY</sequence>
<dbReference type="PROSITE" id="PS51721">
    <property type="entry name" value="G_CP"/>
    <property type="match status" value="1"/>
</dbReference>
<dbReference type="EC" id="3.6.1.-" evidence="10"/>
<dbReference type="Pfam" id="PF16745">
    <property type="entry name" value="RsgA_N"/>
    <property type="match status" value="1"/>
</dbReference>
<evidence type="ECO:0000259" key="11">
    <source>
        <dbReference type="PROSITE" id="PS50936"/>
    </source>
</evidence>
<evidence type="ECO:0000256" key="6">
    <source>
        <dbReference type="ARBA" id="ARBA00022801"/>
    </source>
</evidence>
<dbReference type="InterPro" id="IPR030378">
    <property type="entry name" value="G_CP_dom"/>
</dbReference>
<feature type="domain" description="EngC GTPase" evidence="11">
    <location>
        <begin position="93"/>
        <end position="243"/>
    </location>
</feature>
<proteinExistence type="inferred from homology"/>
<dbReference type="SUPFAM" id="SSF52540">
    <property type="entry name" value="P-loop containing nucleoside triphosphate hydrolases"/>
    <property type="match status" value="1"/>
</dbReference>
<dbReference type="Pfam" id="PF03193">
    <property type="entry name" value="RsgA_GTPase"/>
    <property type="match status" value="1"/>
</dbReference>
<keyword evidence="7 10" id="KW-0862">Zinc</keyword>
<comment type="caution">
    <text evidence="13">The sequence shown here is derived from an EMBL/GenBank/DDBJ whole genome shotgun (WGS) entry which is preliminary data.</text>
</comment>
<dbReference type="PANTHER" id="PTHR32120">
    <property type="entry name" value="SMALL RIBOSOMAL SUBUNIT BIOGENESIS GTPASE RSGA"/>
    <property type="match status" value="1"/>
</dbReference>
<comment type="subcellular location">
    <subcellularLocation>
        <location evidence="10">Cytoplasm</location>
    </subcellularLocation>
</comment>
<dbReference type="Gene3D" id="2.40.50.140">
    <property type="entry name" value="Nucleic acid-binding proteins"/>
    <property type="match status" value="1"/>
</dbReference>
<dbReference type="GO" id="GO:0005525">
    <property type="term" value="F:GTP binding"/>
    <property type="evidence" value="ECO:0007669"/>
    <property type="project" value="UniProtKB-UniRule"/>
</dbReference>
<dbReference type="GO" id="GO:0019843">
    <property type="term" value="F:rRNA binding"/>
    <property type="evidence" value="ECO:0007669"/>
    <property type="project" value="UniProtKB-KW"/>
</dbReference>
<keyword evidence="2 10" id="KW-0690">Ribosome biogenesis</keyword>
<evidence type="ECO:0000256" key="8">
    <source>
        <dbReference type="ARBA" id="ARBA00022884"/>
    </source>
</evidence>
<protein>
    <recommendedName>
        <fullName evidence="10">Small ribosomal subunit biogenesis GTPase RsgA</fullName>
        <ecNumber evidence="10">3.6.1.-</ecNumber>
    </recommendedName>
</protein>
<dbReference type="GO" id="GO:0042274">
    <property type="term" value="P:ribosomal small subunit biogenesis"/>
    <property type="evidence" value="ECO:0007669"/>
    <property type="project" value="UniProtKB-UniRule"/>
</dbReference>
<reference evidence="13 14" key="1">
    <citation type="submission" date="2020-08" db="EMBL/GenBank/DDBJ databases">
        <title>Genomic Encyclopedia of Type Strains, Phase IV (KMG-IV): sequencing the most valuable type-strain genomes for metagenomic binning, comparative biology and taxonomic classification.</title>
        <authorList>
            <person name="Goeker M."/>
        </authorList>
    </citation>
    <scope>NUCLEOTIDE SEQUENCE [LARGE SCALE GENOMIC DNA]</scope>
    <source>
        <strain evidence="13 14">DSM 22548</strain>
    </source>
</reference>
<name>A0A7W5YE11_9BACT</name>
<organism evidence="13 14">
    <name type="scientific">Alloprevotella rava</name>
    <dbReference type="NCBI Taxonomy" id="671218"/>
    <lineage>
        <taxon>Bacteria</taxon>
        <taxon>Pseudomonadati</taxon>
        <taxon>Bacteroidota</taxon>
        <taxon>Bacteroidia</taxon>
        <taxon>Bacteroidales</taxon>
        <taxon>Prevotellaceae</taxon>
        <taxon>Alloprevotella</taxon>
    </lineage>
</organism>
<dbReference type="InterPro" id="IPR027417">
    <property type="entry name" value="P-loop_NTPase"/>
</dbReference>
<feature type="domain" description="CP-type G" evidence="12">
    <location>
        <begin position="84"/>
        <end position="245"/>
    </location>
</feature>
<dbReference type="PANTHER" id="PTHR32120:SF11">
    <property type="entry name" value="SMALL RIBOSOMAL SUBUNIT BIOGENESIS GTPASE RSGA 1, MITOCHONDRIAL-RELATED"/>
    <property type="match status" value="1"/>
</dbReference>
<evidence type="ECO:0000256" key="10">
    <source>
        <dbReference type="HAMAP-Rule" id="MF_01820"/>
    </source>
</evidence>
<evidence type="ECO:0000256" key="7">
    <source>
        <dbReference type="ARBA" id="ARBA00022833"/>
    </source>
</evidence>
<comment type="similarity">
    <text evidence="10">Belongs to the TRAFAC class YlqF/YawG GTPase family. RsgA subfamily.</text>
</comment>
<comment type="cofactor">
    <cofactor evidence="10">
        <name>Zn(2+)</name>
        <dbReference type="ChEBI" id="CHEBI:29105"/>
    </cofactor>
    <text evidence="10">Binds 1 zinc ion per subunit.</text>
</comment>
<dbReference type="PROSITE" id="PS50936">
    <property type="entry name" value="ENGC_GTPASE"/>
    <property type="match status" value="1"/>
</dbReference>
<evidence type="ECO:0000313" key="14">
    <source>
        <dbReference type="Proteomes" id="UP000541425"/>
    </source>
</evidence>
<dbReference type="InterPro" id="IPR004881">
    <property type="entry name" value="Ribosome_biogen_GTPase_RsgA"/>
</dbReference>
<evidence type="ECO:0000256" key="4">
    <source>
        <dbReference type="ARBA" id="ARBA00022730"/>
    </source>
</evidence>
<dbReference type="HAMAP" id="MF_01820">
    <property type="entry name" value="GTPase_RsgA"/>
    <property type="match status" value="1"/>
</dbReference>
<keyword evidence="5 10" id="KW-0547">Nucleotide-binding</keyword>
<dbReference type="InterPro" id="IPR012340">
    <property type="entry name" value="NA-bd_OB-fold"/>
</dbReference>
<dbReference type="Gene3D" id="3.40.50.300">
    <property type="entry name" value="P-loop containing nucleotide triphosphate hydrolases"/>
    <property type="match status" value="1"/>
</dbReference>
<evidence type="ECO:0000313" key="13">
    <source>
        <dbReference type="EMBL" id="MBB3702819.1"/>
    </source>
</evidence>
<comment type="subunit">
    <text evidence="10">Monomer. Associates with 30S ribosomal subunit, binds 16S rRNA.</text>
</comment>
<dbReference type="CDD" id="cd01854">
    <property type="entry name" value="YjeQ_EngC"/>
    <property type="match status" value="1"/>
</dbReference>
<comment type="function">
    <text evidence="10">One of several proteins that assist in the late maturation steps of the functional core of the 30S ribosomal subunit. Helps release RbfA from mature subunits. May play a role in the assembly of ribosomal proteins into the subunit. Circularly permuted GTPase that catalyzes slow GTP hydrolysis, GTPase activity is stimulated by the 30S ribosomal subunit.</text>
</comment>
<feature type="binding site" evidence="10">
    <location>
        <begin position="187"/>
        <end position="195"/>
    </location>
    <ligand>
        <name>GTP</name>
        <dbReference type="ChEBI" id="CHEBI:37565"/>
    </ligand>
</feature>
<evidence type="ECO:0000256" key="5">
    <source>
        <dbReference type="ARBA" id="ARBA00022741"/>
    </source>
</evidence>
<dbReference type="NCBIfam" id="TIGR00157">
    <property type="entry name" value="ribosome small subunit-dependent GTPase A"/>
    <property type="match status" value="1"/>
</dbReference>
<keyword evidence="3 10" id="KW-0479">Metal-binding</keyword>